<dbReference type="RefSeq" id="WP_013899563.1">
    <property type="nucleotide sequence ID" value="NC_015677.1"/>
</dbReference>
<dbReference type="KEGG" id="rta:Rta_02650"/>
<dbReference type="OrthoDB" id="6057624at2"/>
<sequence length="266" mass="29003">MADLRSQVLSWLEATGFPLEMEAAAAFRNAGFEVRQSTTYTDPRAGKGREISLLANDPDIFGLIHLAMVVECKSSPDPWVVLTAPDAMEAYNRLRTRAVFTERAQAALTHRRVNELGVEPLLHREGKCGYALQQAFSQTNDLGYEAALHVLSACKALFPPTSAAGGKVAAAALPIIVVDSPLLECELQPDGTLQLTEVGYSEFLFSARLPELLSCCIRVTTAANLAATAKWAREVANQLRKDLQPEEAAILQELRMASARDARHRA</sequence>
<name>F5Y4L2_RAMTT</name>
<protein>
    <submittedName>
        <fullName evidence="1">Uncharacterized protein</fullName>
    </submittedName>
</protein>
<dbReference type="eggNOG" id="ENOG5032R3B">
    <property type="taxonomic scope" value="Bacteria"/>
</dbReference>
<dbReference type="HOGENOM" id="CLU_1069176_0_0_4"/>
<proteinExistence type="predicted"/>
<dbReference type="EMBL" id="CP000245">
    <property type="protein sequence ID" value="AEG91330.1"/>
    <property type="molecule type" value="Genomic_DNA"/>
</dbReference>
<evidence type="ECO:0000313" key="2">
    <source>
        <dbReference type="Proteomes" id="UP000008385"/>
    </source>
</evidence>
<evidence type="ECO:0000313" key="1">
    <source>
        <dbReference type="EMBL" id="AEG91330.1"/>
    </source>
</evidence>
<accession>F5Y4L2</accession>
<keyword evidence="2" id="KW-1185">Reference proteome</keyword>
<reference evidence="2" key="1">
    <citation type="submission" date="2006-01" db="EMBL/GenBank/DDBJ databases">
        <title>Genome of the cyst-dividing bacterium Ramlibacter tataouinensis.</title>
        <authorList>
            <person name="Barakat M."/>
            <person name="Ortet P."/>
            <person name="De Luca G."/>
            <person name="Jourlin-Castelli C."/>
            <person name="Ansaldi M."/>
            <person name="Py B."/>
            <person name="Fichant G."/>
            <person name="Coutinho P."/>
            <person name="Voulhoux R."/>
            <person name="Bastien O."/>
            <person name="Roy S."/>
            <person name="Marechal E."/>
            <person name="Henrissat B."/>
            <person name="Quentin Y."/>
            <person name="Noirot P."/>
            <person name="Filloux A."/>
            <person name="Mejean V."/>
            <person name="DuBow M."/>
            <person name="Barras F."/>
            <person name="Heulin T."/>
        </authorList>
    </citation>
    <scope>NUCLEOTIDE SEQUENCE [LARGE SCALE GENOMIC DNA]</scope>
    <source>
        <strain evidence="2">ATCC BAA-407 / DSM 14655 / LMG 21543 / TTB310</strain>
    </source>
</reference>
<dbReference type="AlphaFoldDB" id="F5Y4L2"/>
<dbReference type="Proteomes" id="UP000008385">
    <property type="component" value="Chromosome"/>
</dbReference>
<reference evidence="1 2" key="2">
    <citation type="journal article" date="2011" name="PLoS ONE">
        <title>The Cyst-Dividing Bacterium Ramlibacter tataouinensis TTB310 Genome Reveals a Well-Stocked Toolbox for Adaptation to a Desert Environment.</title>
        <authorList>
            <person name="De Luca G."/>
            <person name="Barakat M."/>
            <person name="Ortet P."/>
            <person name="Fochesato S."/>
            <person name="Jourlin-Castelli C."/>
            <person name="Ansaldi M."/>
            <person name="Py B."/>
            <person name="Fichant G."/>
            <person name="Coutinho P.M."/>
            <person name="Voulhoux R."/>
            <person name="Bastien O."/>
            <person name="Marechal E."/>
            <person name="Henrissat B."/>
            <person name="Quentin Y."/>
            <person name="Noirot P."/>
            <person name="Filloux A."/>
            <person name="Mejean V."/>
            <person name="Dubow M.S."/>
            <person name="Barras F."/>
            <person name="Barbe V."/>
            <person name="Weissenbach J."/>
            <person name="Mihalcescu I."/>
            <person name="Vermeglio A."/>
            <person name="Achouak W."/>
            <person name="Heulin T."/>
        </authorList>
    </citation>
    <scope>NUCLEOTIDE SEQUENCE [LARGE SCALE GENOMIC DNA]</scope>
    <source>
        <strain evidence="2">ATCC BAA-407 / DSM 14655 / LMG 21543 / TTB310</strain>
    </source>
</reference>
<gene>
    <name evidence="1" type="ordered locus">Rta_02650</name>
</gene>
<organism evidence="1 2">
    <name type="scientific">Ramlibacter tataouinensis (strain ATCC BAA-407 / DSM 14655 / LMG 21543 / TTB310)</name>
    <dbReference type="NCBI Taxonomy" id="365046"/>
    <lineage>
        <taxon>Bacteria</taxon>
        <taxon>Pseudomonadati</taxon>
        <taxon>Pseudomonadota</taxon>
        <taxon>Betaproteobacteria</taxon>
        <taxon>Burkholderiales</taxon>
        <taxon>Comamonadaceae</taxon>
        <taxon>Ramlibacter</taxon>
    </lineage>
</organism>